<gene>
    <name evidence="7" type="ORF">GCM10009559_01800</name>
</gene>
<evidence type="ECO:0000256" key="1">
    <source>
        <dbReference type="ARBA" id="ARBA00001947"/>
    </source>
</evidence>
<dbReference type="Proteomes" id="UP001499967">
    <property type="component" value="Unassembled WGS sequence"/>
</dbReference>
<evidence type="ECO:0000313" key="7">
    <source>
        <dbReference type="EMBL" id="GAA0919640.1"/>
    </source>
</evidence>
<protein>
    <submittedName>
        <fullName evidence="7">N-acyl homoserine lactonase family protein</fullName>
    </submittedName>
</protein>
<sequence>MATANKVTVIPCGAMTADLTWLLLKPGRSITDRHHRDAPPPWVDVPSHCVLVETDEGKLLWDTSCPRDWEERWGPTGLQDFFPYDNVSEEEYLDSRLNQLGVGLDEIDYVVLSHLHFDHAGNAQMFKNTPAKLVCNQREKDFAFGFDGLFTGAHLKTDYEGLEFQTVSGDTEFLPGVTLIETPGHTVGTMSMQVDLPDTGTMIFTSDAVYMGESYGPPATPAAIVNNLEDFYASVEKLRGIQERTGAQMVFGHDAEQIHQLRTAPEGSYT</sequence>
<organism evidence="7 8">
    <name type="scientific">Pseudonocardia zijingensis</name>
    <dbReference type="NCBI Taxonomy" id="153376"/>
    <lineage>
        <taxon>Bacteria</taxon>
        <taxon>Bacillati</taxon>
        <taxon>Actinomycetota</taxon>
        <taxon>Actinomycetes</taxon>
        <taxon>Pseudonocardiales</taxon>
        <taxon>Pseudonocardiaceae</taxon>
        <taxon>Pseudonocardia</taxon>
    </lineage>
</organism>
<evidence type="ECO:0000256" key="5">
    <source>
        <dbReference type="ARBA" id="ARBA00022833"/>
    </source>
</evidence>
<dbReference type="PANTHER" id="PTHR42978:SF2">
    <property type="entry name" value="102 KBASES UNSTABLE REGION: FROM 1 TO 119443"/>
    <property type="match status" value="1"/>
</dbReference>
<dbReference type="Pfam" id="PF00753">
    <property type="entry name" value="Lactamase_B"/>
    <property type="match status" value="1"/>
</dbReference>
<proteinExistence type="inferred from homology"/>
<keyword evidence="3" id="KW-0479">Metal-binding</keyword>
<dbReference type="InterPro" id="IPR001279">
    <property type="entry name" value="Metallo-B-lactamas"/>
</dbReference>
<comment type="similarity">
    <text evidence="2">Belongs to the metallo-beta-lactamase superfamily.</text>
</comment>
<keyword evidence="5" id="KW-0862">Zinc</keyword>
<name>A0ABN1P0C3_9PSEU</name>
<comment type="cofactor">
    <cofactor evidence="1">
        <name>Zn(2+)</name>
        <dbReference type="ChEBI" id="CHEBI:29105"/>
    </cofactor>
</comment>
<feature type="domain" description="Metallo-beta-lactamase" evidence="6">
    <location>
        <begin position="46"/>
        <end position="253"/>
    </location>
</feature>
<accession>A0ABN1P0C3</accession>
<evidence type="ECO:0000313" key="8">
    <source>
        <dbReference type="Proteomes" id="UP001499967"/>
    </source>
</evidence>
<evidence type="ECO:0000256" key="2">
    <source>
        <dbReference type="ARBA" id="ARBA00007749"/>
    </source>
</evidence>
<dbReference type="PANTHER" id="PTHR42978">
    <property type="entry name" value="QUORUM-QUENCHING LACTONASE YTNP-RELATED-RELATED"/>
    <property type="match status" value="1"/>
</dbReference>
<comment type="caution">
    <text evidence="7">The sequence shown here is derived from an EMBL/GenBank/DDBJ whole genome shotgun (WGS) entry which is preliminary data.</text>
</comment>
<dbReference type="EMBL" id="BAAAHP010000004">
    <property type="protein sequence ID" value="GAA0919640.1"/>
    <property type="molecule type" value="Genomic_DNA"/>
</dbReference>
<reference evidence="7 8" key="1">
    <citation type="journal article" date="2019" name="Int. J. Syst. Evol. Microbiol.">
        <title>The Global Catalogue of Microorganisms (GCM) 10K type strain sequencing project: providing services to taxonomists for standard genome sequencing and annotation.</title>
        <authorList>
            <consortium name="The Broad Institute Genomics Platform"/>
            <consortium name="The Broad Institute Genome Sequencing Center for Infectious Disease"/>
            <person name="Wu L."/>
            <person name="Ma J."/>
        </authorList>
    </citation>
    <scope>NUCLEOTIDE SEQUENCE [LARGE SCALE GENOMIC DNA]</scope>
    <source>
        <strain evidence="7 8">JCM 11117</strain>
    </source>
</reference>
<dbReference type="SMART" id="SM00849">
    <property type="entry name" value="Lactamase_B"/>
    <property type="match status" value="1"/>
</dbReference>
<evidence type="ECO:0000259" key="6">
    <source>
        <dbReference type="SMART" id="SM00849"/>
    </source>
</evidence>
<dbReference type="InterPro" id="IPR051013">
    <property type="entry name" value="MBL_superfamily_lactonases"/>
</dbReference>
<keyword evidence="4" id="KW-0378">Hydrolase</keyword>
<dbReference type="CDD" id="cd07729">
    <property type="entry name" value="AHL_lactonase_MBL-fold"/>
    <property type="match status" value="1"/>
</dbReference>
<evidence type="ECO:0000256" key="4">
    <source>
        <dbReference type="ARBA" id="ARBA00022801"/>
    </source>
</evidence>
<evidence type="ECO:0000256" key="3">
    <source>
        <dbReference type="ARBA" id="ARBA00022723"/>
    </source>
</evidence>
<dbReference type="SUPFAM" id="SSF56281">
    <property type="entry name" value="Metallo-hydrolase/oxidoreductase"/>
    <property type="match status" value="1"/>
</dbReference>
<dbReference type="Gene3D" id="3.60.15.10">
    <property type="entry name" value="Ribonuclease Z/Hydroxyacylglutathione hydrolase-like"/>
    <property type="match status" value="1"/>
</dbReference>
<dbReference type="InterPro" id="IPR036866">
    <property type="entry name" value="RibonucZ/Hydroxyglut_hydro"/>
</dbReference>
<keyword evidence="8" id="KW-1185">Reference proteome</keyword>